<feature type="compositionally biased region" description="Polar residues" evidence="1">
    <location>
        <begin position="279"/>
        <end position="294"/>
    </location>
</feature>
<evidence type="ECO:0000256" key="1">
    <source>
        <dbReference type="SAM" id="MobiDB-lite"/>
    </source>
</evidence>
<dbReference type="PRINTS" id="PR01438">
    <property type="entry name" value="UNVRSLSTRESS"/>
</dbReference>
<feature type="region of interest" description="Disordered" evidence="1">
    <location>
        <begin position="274"/>
        <end position="294"/>
    </location>
</feature>
<feature type="compositionally biased region" description="Basic residues" evidence="1">
    <location>
        <begin position="440"/>
        <end position="453"/>
    </location>
</feature>
<feature type="domain" description="UspA" evidence="2">
    <location>
        <begin position="110"/>
        <end position="251"/>
    </location>
</feature>
<evidence type="ECO:0000313" key="3">
    <source>
        <dbReference type="EMBL" id="KAG0248513.1"/>
    </source>
</evidence>
<feature type="compositionally biased region" description="Low complexity" evidence="1">
    <location>
        <begin position="45"/>
        <end position="61"/>
    </location>
</feature>
<dbReference type="EMBL" id="JAAAJA010000979">
    <property type="protein sequence ID" value="KAG0248513.1"/>
    <property type="molecule type" value="Genomic_DNA"/>
</dbReference>
<dbReference type="Proteomes" id="UP000726737">
    <property type="component" value="Unassembled WGS sequence"/>
</dbReference>
<keyword evidence="4" id="KW-1185">Reference proteome</keyword>
<evidence type="ECO:0000259" key="2">
    <source>
        <dbReference type="Pfam" id="PF00582"/>
    </source>
</evidence>
<reference evidence="3" key="1">
    <citation type="journal article" date="2020" name="Fungal Divers.">
        <title>Resolving the Mortierellaceae phylogeny through synthesis of multi-gene phylogenetics and phylogenomics.</title>
        <authorList>
            <person name="Vandepol N."/>
            <person name="Liber J."/>
            <person name="Desiro A."/>
            <person name="Na H."/>
            <person name="Kennedy M."/>
            <person name="Barry K."/>
            <person name="Grigoriev I.V."/>
            <person name="Miller A.N."/>
            <person name="O'Donnell K."/>
            <person name="Stajich J.E."/>
            <person name="Bonito G."/>
        </authorList>
    </citation>
    <scope>NUCLEOTIDE SEQUENCE</scope>
    <source>
        <strain evidence="3">KOD948</strain>
    </source>
</reference>
<dbReference type="OrthoDB" id="843225at2759"/>
<feature type="compositionally biased region" description="Low complexity" evidence="1">
    <location>
        <begin position="412"/>
        <end position="424"/>
    </location>
</feature>
<dbReference type="InterPro" id="IPR006016">
    <property type="entry name" value="UspA"/>
</dbReference>
<dbReference type="SUPFAM" id="SSF52402">
    <property type="entry name" value="Adenine nucleotide alpha hydrolases-like"/>
    <property type="match status" value="1"/>
</dbReference>
<feature type="compositionally biased region" description="Pro residues" evidence="1">
    <location>
        <begin position="371"/>
        <end position="380"/>
    </location>
</feature>
<organism evidence="3 4">
    <name type="scientific">Mortierella polycephala</name>
    <dbReference type="NCBI Taxonomy" id="41804"/>
    <lineage>
        <taxon>Eukaryota</taxon>
        <taxon>Fungi</taxon>
        <taxon>Fungi incertae sedis</taxon>
        <taxon>Mucoromycota</taxon>
        <taxon>Mortierellomycotina</taxon>
        <taxon>Mortierellomycetes</taxon>
        <taxon>Mortierellales</taxon>
        <taxon>Mortierellaceae</taxon>
        <taxon>Mortierella</taxon>
    </lineage>
</organism>
<dbReference type="Gene3D" id="3.40.50.620">
    <property type="entry name" value="HUPs"/>
    <property type="match status" value="1"/>
</dbReference>
<accession>A0A9P6TVY7</accession>
<name>A0A9P6TVY7_9FUNG</name>
<dbReference type="PANTHER" id="PTHR47815:SF1">
    <property type="entry name" value="UNIVERSAL STRESS PROTEIN A FAMILY PROTEIN C25B2.10"/>
    <property type="match status" value="1"/>
</dbReference>
<dbReference type="CDD" id="cd23659">
    <property type="entry name" value="USP_At3g01520-like"/>
    <property type="match status" value="1"/>
</dbReference>
<dbReference type="Pfam" id="PF00582">
    <property type="entry name" value="Usp"/>
    <property type="match status" value="1"/>
</dbReference>
<dbReference type="PANTHER" id="PTHR47815">
    <property type="entry name" value="UNIVERSAL STRESS PROTEIN A FAMILY PROTEIN C25B2.10"/>
    <property type="match status" value="1"/>
</dbReference>
<protein>
    <recommendedName>
        <fullName evidence="2">UspA domain-containing protein</fullName>
    </recommendedName>
</protein>
<dbReference type="InterPro" id="IPR006015">
    <property type="entry name" value="Universal_stress_UspA"/>
</dbReference>
<sequence>MIISTPKIGDLNDPTTLTLNNTLANAQISTDISYTKPMRAQSDCNSIATTTTNSSISTGSTGKDKRRALTTTDGYVGRVGFDTLSCNETSEYAFTIQAKTDGWKRTKTSRTFLVGIDSNDYSAHALEWVMENMIEDGDEIVALRVVPIELRDSLTKTGIPSFQGQESAARTEANNIMRSICEGNQPSKEISIVVEYIVGNVRDTIQHMIKLYSPDMLVVGTRGRSSVKGFLLGSISRYCLHHSSVPVIVVRPERKLNKSKNKAKGIFRRRSSVVLENDAQPTNPSISDLDLHNNQSTNNSSTALLTVQSALFPSATIHAGENFPGQRASPRQTTRPLSSLFSPILPKSPPPTTSTASPISLSAQQMHTSAKPPPPPPPPEGMIKMKKSLTTDGSLGKASGTSIGKSSGGFLSGSLSGSTLLGPLMGRGGDKEKDSNGSAKSKKRLSYNGQAKK</sequence>
<gene>
    <name evidence="3" type="ORF">BG011_010186</name>
</gene>
<evidence type="ECO:0000313" key="4">
    <source>
        <dbReference type="Proteomes" id="UP000726737"/>
    </source>
</evidence>
<feature type="region of interest" description="Disordered" evidence="1">
    <location>
        <begin position="319"/>
        <end position="453"/>
    </location>
</feature>
<feature type="region of interest" description="Disordered" evidence="1">
    <location>
        <begin position="45"/>
        <end position="65"/>
    </location>
</feature>
<dbReference type="InterPro" id="IPR014729">
    <property type="entry name" value="Rossmann-like_a/b/a_fold"/>
</dbReference>
<feature type="compositionally biased region" description="Low complexity" evidence="1">
    <location>
        <begin position="336"/>
        <end position="345"/>
    </location>
</feature>
<proteinExistence type="predicted"/>
<comment type="caution">
    <text evidence="3">The sequence shown here is derived from an EMBL/GenBank/DDBJ whole genome shotgun (WGS) entry which is preliminary data.</text>
</comment>
<feature type="compositionally biased region" description="Low complexity" evidence="1">
    <location>
        <begin position="353"/>
        <end position="362"/>
    </location>
</feature>
<dbReference type="AlphaFoldDB" id="A0A9P6TVY7"/>